<sequence>MFISDAPSGARQAATPEQAESRGRETAAAMMETMAKIPDSTQTSLRQKLLARAAERWPQIQALHTRYRAGFAYIDATLTDGDEVKLCRLRYAGSASQWGFAIYRASHDNYQQAALPNGWPSGTPAEALDTACGLYLGDPTAWITDPRRTNGDAH</sequence>
<proteinExistence type="predicted"/>
<name>A0ABV3YFL5_9ACTN</name>
<keyword evidence="3" id="KW-1185">Reference proteome</keyword>
<comment type="caution">
    <text evidence="2">The sequence shown here is derived from an EMBL/GenBank/DDBJ whole genome shotgun (WGS) entry which is preliminary data.</text>
</comment>
<evidence type="ECO:0000313" key="2">
    <source>
        <dbReference type="EMBL" id="MEX6463739.1"/>
    </source>
</evidence>
<protein>
    <submittedName>
        <fullName evidence="2">Uncharacterized protein</fullName>
    </submittedName>
</protein>
<dbReference type="Proteomes" id="UP001560293">
    <property type="component" value="Unassembled WGS sequence"/>
</dbReference>
<evidence type="ECO:0000256" key="1">
    <source>
        <dbReference type="SAM" id="MobiDB-lite"/>
    </source>
</evidence>
<gene>
    <name evidence="2" type="ORF">AB6N35_05100</name>
</gene>
<organism evidence="2 3">
    <name type="scientific">Dietzia cinnamea</name>
    <dbReference type="NCBI Taxonomy" id="321318"/>
    <lineage>
        <taxon>Bacteria</taxon>
        <taxon>Bacillati</taxon>
        <taxon>Actinomycetota</taxon>
        <taxon>Actinomycetes</taxon>
        <taxon>Mycobacteriales</taxon>
        <taxon>Dietziaceae</taxon>
        <taxon>Dietzia</taxon>
    </lineage>
</organism>
<dbReference type="RefSeq" id="WP_369141432.1">
    <property type="nucleotide sequence ID" value="NZ_JBFTEZ010000002.1"/>
</dbReference>
<dbReference type="EMBL" id="JBFTEZ010000002">
    <property type="protein sequence ID" value="MEX6463739.1"/>
    <property type="molecule type" value="Genomic_DNA"/>
</dbReference>
<reference evidence="3" key="1">
    <citation type="submission" date="2024-07" db="EMBL/GenBank/DDBJ databases">
        <title>Pseudomonas strain that inhibits Aeromonas fish pathogens.</title>
        <authorList>
            <person name="Wildschutte H."/>
        </authorList>
    </citation>
    <scope>NUCLEOTIDE SEQUENCE [LARGE SCALE GENOMIC DNA]</scope>
    <source>
        <strain evidence="3">n60</strain>
    </source>
</reference>
<feature type="region of interest" description="Disordered" evidence="1">
    <location>
        <begin position="1"/>
        <end position="23"/>
    </location>
</feature>
<evidence type="ECO:0000313" key="3">
    <source>
        <dbReference type="Proteomes" id="UP001560293"/>
    </source>
</evidence>
<accession>A0ABV3YFL5</accession>